<keyword evidence="2" id="KW-1133">Transmembrane helix</keyword>
<dbReference type="GO" id="GO:0005506">
    <property type="term" value="F:iron ion binding"/>
    <property type="evidence" value="ECO:0007669"/>
    <property type="project" value="InterPro"/>
</dbReference>
<feature type="transmembrane region" description="Helical" evidence="2">
    <location>
        <begin position="162"/>
        <end position="183"/>
    </location>
</feature>
<feature type="region of interest" description="Disordered" evidence="1">
    <location>
        <begin position="1"/>
        <end position="29"/>
    </location>
</feature>
<keyword evidence="2" id="KW-0812">Transmembrane</keyword>
<dbReference type="AlphaFoldDB" id="A0A4Q4ZDP7"/>
<evidence type="ECO:0000313" key="4">
    <source>
        <dbReference type="EMBL" id="RYP85491.1"/>
    </source>
</evidence>
<proteinExistence type="predicted"/>
<gene>
    <name evidence="4" type="ORF">EKO23_12055</name>
</gene>
<name>A0A4Q4ZDP7_9ACTN</name>
<evidence type="ECO:0000259" key="3">
    <source>
        <dbReference type="Pfam" id="PF04116"/>
    </source>
</evidence>
<feature type="domain" description="Fatty acid hydroxylase" evidence="3">
    <location>
        <begin position="84"/>
        <end position="227"/>
    </location>
</feature>
<feature type="transmembrane region" description="Helical" evidence="2">
    <location>
        <begin position="131"/>
        <end position="156"/>
    </location>
</feature>
<dbReference type="Pfam" id="PF04116">
    <property type="entry name" value="FA_hydroxylase"/>
    <property type="match status" value="1"/>
</dbReference>
<organism evidence="4 5">
    <name type="scientific">Nocardioides guangzhouensis</name>
    <dbReference type="NCBI Taxonomy" id="2497878"/>
    <lineage>
        <taxon>Bacteria</taxon>
        <taxon>Bacillati</taxon>
        <taxon>Actinomycetota</taxon>
        <taxon>Actinomycetes</taxon>
        <taxon>Propionibacteriales</taxon>
        <taxon>Nocardioidaceae</taxon>
        <taxon>Nocardioides</taxon>
    </lineage>
</organism>
<dbReference type="GO" id="GO:0008610">
    <property type="term" value="P:lipid biosynthetic process"/>
    <property type="evidence" value="ECO:0007669"/>
    <property type="project" value="InterPro"/>
</dbReference>
<protein>
    <submittedName>
        <fullName evidence="4">Fatty acid hydroxylase family protein</fullName>
    </submittedName>
</protein>
<dbReference type="Proteomes" id="UP000295198">
    <property type="component" value="Unassembled WGS sequence"/>
</dbReference>
<dbReference type="InterPro" id="IPR006694">
    <property type="entry name" value="Fatty_acid_hydroxylase"/>
</dbReference>
<dbReference type="EMBL" id="SDKM01000016">
    <property type="protein sequence ID" value="RYP85491.1"/>
    <property type="molecule type" value="Genomic_DNA"/>
</dbReference>
<feature type="transmembrane region" description="Helical" evidence="2">
    <location>
        <begin position="55"/>
        <end position="74"/>
    </location>
</feature>
<comment type="caution">
    <text evidence="4">The sequence shown here is derived from an EMBL/GenBank/DDBJ whole genome shotgun (WGS) entry which is preliminary data.</text>
</comment>
<reference evidence="4 5" key="1">
    <citation type="submission" date="2019-01" db="EMBL/GenBank/DDBJ databases">
        <title>Nocardioides guangzhouensis sp. nov., an actinobacterium isolated from soil.</title>
        <authorList>
            <person name="Fu Y."/>
            <person name="Cai Y."/>
            <person name="Lin Z."/>
            <person name="Chen P."/>
        </authorList>
    </citation>
    <scope>NUCLEOTIDE SEQUENCE [LARGE SCALE GENOMIC DNA]</scope>
    <source>
        <strain evidence="4 5">130</strain>
    </source>
</reference>
<evidence type="ECO:0000313" key="5">
    <source>
        <dbReference type="Proteomes" id="UP000295198"/>
    </source>
</evidence>
<dbReference type="GO" id="GO:0016491">
    <property type="term" value="F:oxidoreductase activity"/>
    <property type="evidence" value="ECO:0007669"/>
    <property type="project" value="InterPro"/>
</dbReference>
<keyword evidence="2" id="KW-0472">Membrane</keyword>
<keyword evidence="5" id="KW-1185">Reference proteome</keyword>
<evidence type="ECO:0000256" key="2">
    <source>
        <dbReference type="SAM" id="Phobius"/>
    </source>
</evidence>
<dbReference type="OrthoDB" id="9784228at2"/>
<sequence>MSTDASTDASTDRAPTAETTARRRLAADEEALRRPRRPVTLGGTFRGFWRYPSPWMIGGTLVVTLAVRVAVGGWRLSDLWGPVALVALFPVLEWLIHVFVLHWRPRRVAGVTLDTLLARKHREHHGDPRDVPLVFIPWRALVWVLVGYNAVALLAFPRVGQALSFMLSVAVLGLLYEWTHYLIHSDYKPRTRAYKAVWRNHRLHHYKNEHYWFTVTTTATADRLFGTYPDPATVPTSPTAKDLHGG</sequence>
<feature type="transmembrane region" description="Helical" evidence="2">
    <location>
        <begin position="80"/>
        <end position="101"/>
    </location>
</feature>
<accession>A0A4Q4ZDP7</accession>
<dbReference type="RefSeq" id="WP_134717580.1">
    <property type="nucleotide sequence ID" value="NZ_SDKM01000016.1"/>
</dbReference>
<evidence type="ECO:0000256" key="1">
    <source>
        <dbReference type="SAM" id="MobiDB-lite"/>
    </source>
</evidence>